<organism evidence="1 2">
    <name type="scientific">Dialister invisus DSM 15470</name>
    <dbReference type="NCBI Taxonomy" id="592028"/>
    <lineage>
        <taxon>Bacteria</taxon>
        <taxon>Bacillati</taxon>
        <taxon>Bacillota</taxon>
        <taxon>Negativicutes</taxon>
        <taxon>Veillonellales</taxon>
        <taxon>Veillonellaceae</taxon>
        <taxon>Dialister</taxon>
    </lineage>
</organism>
<keyword evidence="2" id="KW-1185">Reference proteome</keyword>
<evidence type="ECO:0000313" key="1">
    <source>
        <dbReference type="EMBL" id="EEW97271.1"/>
    </source>
</evidence>
<dbReference type="Proteomes" id="UP000004736">
    <property type="component" value="Unassembled WGS sequence"/>
</dbReference>
<dbReference type="AlphaFoldDB" id="C9LNY5"/>
<reference evidence="1" key="1">
    <citation type="submission" date="2009-09" db="EMBL/GenBank/DDBJ databases">
        <authorList>
            <person name="Weinstock G."/>
            <person name="Sodergren E."/>
            <person name="Clifton S."/>
            <person name="Fulton L."/>
            <person name="Fulton B."/>
            <person name="Courtney L."/>
            <person name="Fronick C."/>
            <person name="Harrison M."/>
            <person name="Strong C."/>
            <person name="Farmer C."/>
            <person name="Delahaunty K."/>
            <person name="Markovic C."/>
            <person name="Hall O."/>
            <person name="Minx P."/>
            <person name="Tomlinson C."/>
            <person name="Mitreva M."/>
            <person name="Nelson J."/>
            <person name="Hou S."/>
            <person name="Wollam A."/>
            <person name="Pepin K.H."/>
            <person name="Johnson M."/>
            <person name="Bhonagiri V."/>
            <person name="Nash W.E."/>
            <person name="Warren W."/>
            <person name="Chinwalla A."/>
            <person name="Mardis E.R."/>
            <person name="Wilson R.K."/>
        </authorList>
    </citation>
    <scope>NUCLEOTIDE SEQUENCE [LARGE SCALE GENOMIC DNA]</scope>
    <source>
        <strain evidence="1">DSM 15470</strain>
    </source>
</reference>
<dbReference type="HOGENOM" id="CLU_3288593_0_0_9"/>
<comment type="caution">
    <text evidence="1">The sequence shown here is derived from an EMBL/GenBank/DDBJ whole genome shotgun (WGS) entry which is preliminary data.</text>
</comment>
<sequence length="40" mass="4788">MRTGSFKQRHRLPLFFVPLYHGLPEQTEVDKENNFSLLIK</sequence>
<protein>
    <submittedName>
        <fullName evidence="1">Uncharacterized protein</fullName>
    </submittedName>
</protein>
<name>C9LNY5_9FIRM</name>
<accession>C9LNY5</accession>
<proteinExistence type="predicted"/>
<dbReference type="STRING" id="592028.GCWU000321_01259"/>
<evidence type="ECO:0000313" key="2">
    <source>
        <dbReference type="Proteomes" id="UP000004736"/>
    </source>
</evidence>
<dbReference type="EMBL" id="ACIM02000001">
    <property type="protein sequence ID" value="EEW97271.1"/>
    <property type="molecule type" value="Genomic_DNA"/>
</dbReference>
<gene>
    <name evidence="1" type="ORF">GCWU000321_01259</name>
</gene>